<name>A0A859DV41_9FIRM</name>
<feature type="active site" description="Proton acceptor" evidence="4">
    <location>
        <position position="158"/>
    </location>
</feature>
<dbReference type="GO" id="GO:0016042">
    <property type="term" value="P:lipid catabolic process"/>
    <property type="evidence" value="ECO:0007669"/>
    <property type="project" value="UniProtKB-UniRule"/>
</dbReference>
<reference evidence="7" key="3">
    <citation type="journal article" date="2022" name="Int. J. Syst. Evol. Microbiol.">
        <title>Caproicibacterium lactatifermentans sp. nov., isolated from pit clay used for the production of Chinese strong aroma-type liquor.</title>
        <authorList>
            <person name="Wang H."/>
            <person name="Gu Y."/>
            <person name="Zhao D."/>
            <person name="Qiao Z."/>
            <person name="Zheng J."/>
            <person name="Gao J."/>
            <person name="Ren C."/>
            <person name="Xu Y."/>
        </authorList>
    </citation>
    <scope>NUCLEOTIDE SEQUENCE</scope>
    <source>
        <strain evidence="7">JNU-WLY1368</strain>
    </source>
</reference>
<evidence type="ECO:0000313" key="6">
    <source>
        <dbReference type="EMBL" id="QKN23901.1"/>
    </source>
</evidence>
<evidence type="ECO:0000313" key="9">
    <source>
        <dbReference type="Proteomes" id="UP000509623"/>
    </source>
</evidence>
<dbReference type="PANTHER" id="PTHR14226:SF25">
    <property type="entry name" value="PHOSPHOESTERASE"/>
    <property type="match status" value="1"/>
</dbReference>
<dbReference type="InterPro" id="IPR002641">
    <property type="entry name" value="PNPLA_dom"/>
</dbReference>
<dbReference type="InterPro" id="IPR045943">
    <property type="entry name" value="DUF6363"/>
</dbReference>
<reference evidence="8 9" key="1">
    <citation type="submission" date="2019-11" db="EMBL/GenBank/DDBJ databases">
        <authorList>
            <person name="Ren C."/>
            <person name="Wang H."/>
            <person name="Xu Y."/>
        </authorList>
    </citation>
    <scope>NUCLEOTIDE SEQUENCE [LARGE SCALE GENOMIC DNA]</scope>
    <source>
        <strain evidence="9">JNU-WLY1368</strain>
        <strain evidence="6 8">LBM 19010</strain>
    </source>
</reference>
<evidence type="ECO:0000256" key="2">
    <source>
        <dbReference type="ARBA" id="ARBA00022963"/>
    </source>
</evidence>
<keyword evidence="3 4" id="KW-0443">Lipid metabolism</keyword>
<dbReference type="KEGG" id="clf:GJQ69_05045"/>
<feature type="short sequence motif" description="GXSXG" evidence="4">
    <location>
        <begin position="36"/>
        <end position="40"/>
    </location>
</feature>
<sequence>MKIGIVLEGGGMRGIYSTGVLDSFLQAQFMADEVIGVSAGASIGISYVSMQNERGLRTTVNYAGKEDYLSLHNFVKTKSLFGMDYIFGEIPEKLDSFDYDTFRRNPCTFFAGATDVRTGKTCYFGKEEIVPPCTVLRASCSLPVFSPIVHYQNGEYLDGGLHAPIPIDKALADGCDKIIIVLTRERGYRKKPQVGRPVYAHKYRHYPALVHVMDTRHKVYNTTLDMIQRMEHDGEAIIAAPDEPLPLDRFGTNHDQLLTAYRIGLEKGKEALYRAQEKWGITLPRWPKDFPPANSSAQI</sequence>
<keyword evidence="9" id="KW-1185">Reference proteome</keyword>
<reference evidence="7" key="2">
    <citation type="journal article" date="2021" name="Appl. Environ. Microbiol.">
        <title>Adaptability of a Caproate-Producing Bacterium Contributes to Its Dominance in an Anaerobic Fermentation System.</title>
        <authorList>
            <person name="Wang H."/>
            <person name="Gu Y."/>
            <person name="Zhou W."/>
            <person name="Zhao D."/>
            <person name="Qiao Z."/>
            <person name="Zheng J."/>
            <person name="Gao J."/>
            <person name="Chen X."/>
            <person name="Ren C."/>
            <person name="Xu Y."/>
        </authorList>
    </citation>
    <scope>NUCLEOTIDE SEQUENCE</scope>
    <source>
        <strain evidence="7">JNU-WLY1368</strain>
    </source>
</reference>
<feature type="short sequence motif" description="DGA/G" evidence="4">
    <location>
        <begin position="158"/>
        <end position="160"/>
    </location>
</feature>
<feature type="domain" description="PNPLA" evidence="5">
    <location>
        <begin position="5"/>
        <end position="171"/>
    </location>
</feature>
<dbReference type="EMBL" id="CP046051">
    <property type="protein sequence ID" value="QKN23901.1"/>
    <property type="molecule type" value="Genomic_DNA"/>
</dbReference>
<evidence type="ECO:0000313" key="8">
    <source>
        <dbReference type="Proteomes" id="UP000501316"/>
    </source>
</evidence>
<dbReference type="EMBL" id="CP046161">
    <property type="protein sequence ID" value="QKO31029.1"/>
    <property type="molecule type" value="Genomic_DNA"/>
</dbReference>
<evidence type="ECO:0000313" key="7">
    <source>
        <dbReference type="EMBL" id="QKO31029.1"/>
    </source>
</evidence>
<dbReference type="Proteomes" id="UP000509623">
    <property type="component" value="Chromosome"/>
</dbReference>
<dbReference type="Pfam" id="PF19890">
    <property type="entry name" value="DUF6363"/>
    <property type="match status" value="1"/>
</dbReference>
<feature type="short sequence motif" description="GXGXXG" evidence="4">
    <location>
        <begin position="9"/>
        <end position="14"/>
    </location>
</feature>
<dbReference type="SUPFAM" id="SSF52151">
    <property type="entry name" value="FabD/lysophospholipase-like"/>
    <property type="match status" value="1"/>
</dbReference>
<proteinExistence type="predicted"/>
<dbReference type="GO" id="GO:0016787">
    <property type="term" value="F:hydrolase activity"/>
    <property type="evidence" value="ECO:0007669"/>
    <property type="project" value="UniProtKB-UniRule"/>
</dbReference>
<gene>
    <name evidence="6" type="ORF">GJQ69_05045</name>
    <name evidence="7" type="ORF">GKP14_08505</name>
</gene>
<dbReference type="InterPro" id="IPR037483">
    <property type="entry name" value="YjjU-like"/>
</dbReference>
<keyword evidence="1 4" id="KW-0378">Hydrolase</keyword>
<accession>A0A859DV41</accession>
<organism evidence="6 8">
    <name type="scientific">Caproicibacterium lactatifermentans</name>
    <dbReference type="NCBI Taxonomy" id="2666138"/>
    <lineage>
        <taxon>Bacteria</taxon>
        <taxon>Bacillati</taxon>
        <taxon>Bacillota</taxon>
        <taxon>Clostridia</taxon>
        <taxon>Eubacteriales</taxon>
        <taxon>Oscillospiraceae</taxon>
        <taxon>Caproicibacterium</taxon>
    </lineage>
</organism>
<protein>
    <submittedName>
        <fullName evidence="6">Patatin family protein</fullName>
    </submittedName>
</protein>
<feature type="active site" description="Nucleophile" evidence="4">
    <location>
        <position position="38"/>
    </location>
</feature>
<dbReference type="Gene3D" id="3.40.1090.10">
    <property type="entry name" value="Cytosolic phospholipase A2 catalytic domain"/>
    <property type="match status" value="2"/>
</dbReference>
<dbReference type="InterPro" id="IPR016035">
    <property type="entry name" value="Acyl_Trfase/lysoPLipase"/>
</dbReference>
<dbReference type="CDD" id="cd07208">
    <property type="entry name" value="Pat_hypo_Ecoli_yjju_like"/>
    <property type="match status" value="1"/>
</dbReference>
<dbReference type="Proteomes" id="UP000501316">
    <property type="component" value="Chromosome"/>
</dbReference>
<dbReference type="PANTHER" id="PTHR14226">
    <property type="entry name" value="NEUROPATHY TARGET ESTERASE/SWISS CHEESE D.MELANOGASTER"/>
    <property type="match status" value="1"/>
</dbReference>
<dbReference type="Pfam" id="PF01734">
    <property type="entry name" value="Patatin"/>
    <property type="match status" value="1"/>
</dbReference>
<keyword evidence="2 4" id="KW-0442">Lipid degradation</keyword>
<dbReference type="RefSeq" id="WP_086035770.1">
    <property type="nucleotide sequence ID" value="NZ_CP046051.1"/>
</dbReference>
<evidence type="ECO:0000259" key="5">
    <source>
        <dbReference type="PROSITE" id="PS51635"/>
    </source>
</evidence>
<dbReference type="PROSITE" id="PS51635">
    <property type="entry name" value="PNPLA"/>
    <property type="match status" value="1"/>
</dbReference>
<evidence type="ECO:0000256" key="4">
    <source>
        <dbReference type="PROSITE-ProRule" id="PRU01161"/>
    </source>
</evidence>
<dbReference type="AlphaFoldDB" id="A0A859DV41"/>
<dbReference type="InterPro" id="IPR050301">
    <property type="entry name" value="NTE"/>
</dbReference>
<evidence type="ECO:0000256" key="3">
    <source>
        <dbReference type="ARBA" id="ARBA00023098"/>
    </source>
</evidence>
<evidence type="ECO:0000256" key="1">
    <source>
        <dbReference type="ARBA" id="ARBA00022801"/>
    </source>
</evidence>